<comment type="caution">
    <text evidence="3">The sequence shown here is derived from an EMBL/GenBank/DDBJ whole genome shotgun (WGS) entry which is preliminary data.</text>
</comment>
<proteinExistence type="inferred from homology"/>
<dbReference type="Pfam" id="PF02752">
    <property type="entry name" value="Arrestin_C"/>
    <property type="match status" value="1"/>
</dbReference>
<dbReference type="InterPro" id="IPR011021">
    <property type="entry name" value="Arrestin-like_N"/>
</dbReference>
<dbReference type="Gene3D" id="2.60.40.640">
    <property type="match status" value="2"/>
</dbReference>
<evidence type="ECO:0000313" key="3">
    <source>
        <dbReference type="EMBL" id="OXA51980.1"/>
    </source>
</evidence>
<dbReference type="AlphaFoldDB" id="A0A226E3X3"/>
<reference evidence="3 4" key="1">
    <citation type="submission" date="2015-12" db="EMBL/GenBank/DDBJ databases">
        <title>The genome of Folsomia candida.</title>
        <authorList>
            <person name="Faddeeva A."/>
            <person name="Derks M.F."/>
            <person name="Anvar Y."/>
            <person name="Smit S."/>
            <person name="Van Straalen N."/>
            <person name="Roelofs D."/>
        </authorList>
    </citation>
    <scope>NUCLEOTIDE SEQUENCE [LARGE SCALE GENOMIC DNA]</scope>
    <source>
        <strain evidence="3 4">VU population</strain>
        <tissue evidence="3">Whole body</tissue>
    </source>
</reference>
<sequence>MASEEFLIIFDNPTRCYYPGQNVSGHILISTPTEIKAKGLQIQFYGRAATHWSETRYETHSIQTEHGYETRTVSYTEHFRSNENYFCYEMHHLRDGSDQAHSITGRNMYPFNFLLPPGGIPCSYAGAHGEIEYGIMATIRTPWYNFNKEVEARINVLVIVDLNLFPPRLVMPVERTASKHYCCLCCASGPVGLTVRLPKTGFAQGEVVPLIVDMFNDSGRPINGITVCITEESRFHAEGNRRTSTRSLSQFEGPGVDPHGTDTWNPVFRIPQLAPTGLGGCRLIDLEYYLHFELLLSGISYNLEMSIPIVIGSIPIQIPPPNQAGFNSYSSTNTNYQPHIPTNVS</sequence>
<feature type="domain" description="Arrestin C-terminal-like" evidence="2">
    <location>
        <begin position="187"/>
        <end position="316"/>
    </location>
</feature>
<organism evidence="3 4">
    <name type="scientific">Folsomia candida</name>
    <name type="common">Springtail</name>
    <dbReference type="NCBI Taxonomy" id="158441"/>
    <lineage>
        <taxon>Eukaryota</taxon>
        <taxon>Metazoa</taxon>
        <taxon>Ecdysozoa</taxon>
        <taxon>Arthropoda</taxon>
        <taxon>Hexapoda</taxon>
        <taxon>Collembola</taxon>
        <taxon>Entomobryomorpha</taxon>
        <taxon>Isotomoidea</taxon>
        <taxon>Isotomidae</taxon>
        <taxon>Proisotominae</taxon>
        <taxon>Folsomia</taxon>
    </lineage>
</organism>
<dbReference type="InterPro" id="IPR011022">
    <property type="entry name" value="Arrestin_C-like"/>
</dbReference>
<dbReference type="SUPFAM" id="SSF81296">
    <property type="entry name" value="E set domains"/>
    <property type="match status" value="2"/>
</dbReference>
<keyword evidence="4" id="KW-1185">Reference proteome</keyword>
<dbReference type="InterPro" id="IPR050357">
    <property type="entry name" value="Arrestin_domain-protein"/>
</dbReference>
<dbReference type="PANTHER" id="PTHR11188:SF176">
    <property type="entry name" value="ARRESTIN DOMAIN-CONTAINING PROTEIN 1"/>
    <property type="match status" value="1"/>
</dbReference>
<dbReference type="OrthoDB" id="2333384at2759"/>
<dbReference type="OMA" id="HTHYHAT"/>
<dbReference type="EMBL" id="LNIX01000007">
    <property type="protein sequence ID" value="OXA51980.1"/>
    <property type="molecule type" value="Genomic_DNA"/>
</dbReference>
<dbReference type="GO" id="GO:0005737">
    <property type="term" value="C:cytoplasm"/>
    <property type="evidence" value="ECO:0007669"/>
    <property type="project" value="TreeGrafter"/>
</dbReference>
<dbReference type="Proteomes" id="UP000198287">
    <property type="component" value="Unassembled WGS sequence"/>
</dbReference>
<evidence type="ECO:0000259" key="2">
    <source>
        <dbReference type="SMART" id="SM01017"/>
    </source>
</evidence>
<dbReference type="Pfam" id="PF00339">
    <property type="entry name" value="Arrestin_N"/>
    <property type="match status" value="1"/>
</dbReference>
<dbReference type="SMART" id="SM01017">
    <property type="entry name" value="Arrestin_C"/>
    <property type="match status" value="1"/>
</dbReference>
<accession>A0A226E3X3</accession>
<protein>
    <submittedName>
        <fullName evidence="3">Arrestin domain-containing protein 3</fullName>
    </submittedName>
</protein>
<gene>
    <name evidence="3" type="ORF">Fcan01_13055</name>
</gene>
<evidence type="ECO:0000256" key="1">
    <source>
        <dbReference type="ARBA" id="ARBA00005298"/>
    </source>
</evidence>
<comment type="similarity">
    <text evidence="1">Belongs to the arrestin family.</text>
</comment>
<dbReference type="PANTHER" id="PTHR11188">
    <property type="entry name" value="ARRESTIN DOMAIN CONTAINING PROTEIN"/>
    <property type="match status" value="1"/>
</dbReference>
<name>A0A226E3X3_FOLCA</name>
<evidence type="ECO:0000313" key="4">
    <source>
        <dbReference type="Proteomes" id="UP000198287"/>
    </source>
</evidence>
<dbReference type="InterPro" id="IPR014752">
    <property type="entry name" value="Arrestin-like_C"/>
</dbReference>
<dbReference type="InterPro" id="IPR014756">
    <property type="entry name" value="Ig_E-set"/>
</dbReference>
<dbReference type="GO" id="GO:0015031">
    <property type="term" value="P:protein transport"/>
    <property type="evidence" value="ECO:0007669"/>
    <property type="project" value="TreeGrafter"/>
</dbReference>